<dbReference type="Proteomes" id="UP001054252">
    <property type="component" value="Unassembled WGS sequence"/>
</dbReference>
<evidence type="ECO:0000256" key="2">
    <source>
        <dbReference type="ARBA" id="ARBA00023242"/>
    </source>
</evidence>
<dbReference type="PANTHER" id="PTHR47025">
    <property type="entry name" value="AUTOIMMUNE REGULATOR"/>
    <property type="match status" value="1"/>
</dbReference>
<keyword evidence="2" id="KW-0539">Nucleus</keyword>
<dbReference type="EMBL" id="BPVZ01000079">
    <property type="protein sequence ID" value="GKV28491.1"/>
    <property type="molecule type" value="Genomic_DNA"/>
</dbReference>
<comment type="subcellular location">
    <subcellularLocation>
        <location evidence="1">Nucleus</location>
    </subcellularLocation>
</comment>
<name>A0AAV5KUZ8_9ROSI</name>
<protein>
    <recommendedName>
        <fullName evidence="4">Tify domain-containing protein</fullName>
    </recommendedName>
</protein>
<dbReference type="GO" id="GO:0000977">
    <property type="term" value="F:RNA polymerase II transcription regulatory region sequence-specific DNA binding"/>
    <property type="evidence" value="ECO:0007669"/>
    <property type="project" value="TreeGrafter"/>
</dbReference>
<organism evidence="5 6">
    <name type="scientific">Rubroshorea leprosula</name>
    <dbReference type="NCBI Taxonomy" id="152421"/>
    <lineage>
        <taxon>Eukaryota</taxon>
        <taxon>Viridiplantae</taxon>
        <taxon>Streptophyta</taxon>
        <taxon>Embryophyta</taxon>
        <taxon>Tracheophyta</taxon>
        <taxon>Spermatophyta</taxon>
        <taxon>Magnoliopsida</taxon>
        <taxon>eudicotyledons</taxon>
        <taxon>Gunneridae</taxon>
        <taxon>Pentapetalae</taxon>
        <taxon>rosids</taxon>
        <taxon>malvids</taxon>
        <taxon>Malvales</taxon>
        <taxon>Dipterocarpaceae</taxon>
        <taxon>Rubroshorea</taxon>
    </lineage>
</organism>
<dbReference type="AlphaFoldDB" id="A0AAV5KUZ8"/>
<feature type="domain" description="Tify" evidence="4">
    <location>
        <begin position="451"/>
        <end position="505"/>
    </location>
</feature>
<proteinExistence type="predicted"/>
<dbReference type="GO" id="GO:0045944">
    <property type="term" value="P:positive regulation of transcription by RNA polymerase II"/>
    <property type="evidence" value="ECO:0007669"/>
    <property type="project" value="TreeGrafter"/>
</dbReference>
<evidence type="ECO:0000259" key="4">
    <source>
        <dbReference type="Pfam" id="PF16135"/>
    </source>
</evidence>
<dbReference type="GO" id="GO:0005634">
    <property type="term" value="C:nucleus"/>
    <property type="evidence" value="ECO:0007669"/>
    <property type="project" value="UniProtKB-SubCell"/>
</dbReference>
<sequence>MLRDGGCLTDGEMAYNNSSRIEPKRSREWFTDSTGAELFNSKRQAKEVVSSQPVPGIPDMTASLWQNASSFQPVSGQFTDCLFGSEPIRTFNLGDGNIPSVDGRNMNMGRKVFEHQYDSRSSVGLSMSPVIEDASPRHSFSGVRKVKVNQVRDSNNGMPASMGTAYNRSDNNTSLGPNYGNGDENTISMGSTLSKTDGNFNLLGHTFNNGDCNFISIGHNYNEGNGNILSLGQTFDKGDGRFISMDQSYEKADCLVSSSPSHGKGNDNFISMAPSYNKHDSVVSVAPSYEKGDGNLISIRQSYNKADFNVTAIGPAQDKGDSSILSMSHNYNKGESQTISFGSFHDEPEANPPGSIISSYDLLMNNQNPVQAPGVPGQKGLVEAVPDSNANSAPKSNFKIKTKPKTKEPKTAKKVSSNNFPSNVKSLLSTGILDGVHVKYVSWSREKSLKGYINGTGYLCGCKECKFEKALNAYEFECHANCKTKHPNNHIYFENGKTIYAVVQELKNTPQEMLFDAIQNVTGSQINEKNFRVWKASYQAATRELQRIYGKD</sequence>
<keyword evidence="6" id="KW-1185">Reference proteome</keyword>
<evidence type="ECO:0000256" key="1">
    <source>
        <dbReference type="ARBA" id="ARBA00004123"/>
    </source>
</evidence>
<evidence type="ECO:0000313" key="6">
    <source>
        <dbReference type="Proteomes" id="UP001054252"/>
    </source>
</evidence>
<evidence type="ECO:0000313" key="5">
    <source>
        <dbReference type="EMBL" id="GKV28491.1"/>
    </source>
</evidence>
<dbReference type="Pfam" id="PF16135">
    <property type="entry name" value="TDBD"/>
    <property type="match status" value="1"/>
</dbReference>
<evidence type="ECO:0000256" key="3">
    <source>
        <dbReference type="SAM" id="MobiDB-lite"/>
    </source>
</evidence>
<dbReference type="GO" id="GO:0042393">
    <property type="term" value="F:histone binding"/>
    <property type="evidence" value="ECO:0007669"/>
    <property type="project" value="TreeGrafter"/>
</dbReference>
<gene>
    <name evidence="5" type="ORF">SLEP1_g37538</name>
</gene>
<feature type="region of interest" description="Disordered" evidence="3">
    <location>
        <begin position="387"/>
        <end position="418"/>
    </location>
</feature>
<dbReference type="PANTHER" id="PTHR47025:SF6">
    <property type="entry name" value="N-LYSINE METHYLTRANSFERASE"/>
    <property type="match status" value="1"/>
</dbReference>
<accession>A0AAV5KUZ8</accession>
<dbReference type="GO" id="GO:0003682">
    <property type="term" value="F:chromatin binding"/>
    <property type="evidence" value="ECO:0007669"/>
    <property type="project" value="TreeGrafter"/>
</dbReference>
<reference evidence="5 6" key="1">
    <citation type="journal article" date="2021" name="Commun. Biol.">
        <title>The genome of Shorea leprosula (Dipterocarpaceae) highlights the ecological relevance of drought in aseasonal tropical rainforests.</title>
        <authorList>
            <person name="Ng K.K.S."/>
            <person name="Kobayashi M.J."/>
            <person name="Fawcett J.A."/>
            <person name="Hatakeyama M."/>
            <person name="Paape T."/>
            <person name="Ng C.H."/>
            <person name="Ang C.C."/>
            <person name="Tnah L.H."/>
            <person name="Lee C.T."/>
            <person name="Nishiyama T."/>
            <person name="Sese J."/>
            <person name="O'Brien M.J."/>
            <person name="Copetti D."/>
            <person name="Mohd Noor M.I."/>
            <person name="Ong R.C."/>
            <person name="Putra M."/>
            <person name="Sireger I.Z."/>
            <person name="Indrioko S."/>
            <person name="Kosugi Y."/>
            <person name="Izuno A."/>
            <person name="Isagi Y."/>
            <person name="Lee S.L."/>
            <person name="Shimizu K.K."/>
        </authorList>
    </citation>
    <scope>NUCLEOTIDE SEQUENCE [LARGE SCALE GENOMIC DNA]</scope>
    <source>
        <strain evidence="5">214</strain>
    </source>
</reference>
<comment type="caution">
    <text evidence="5">The sequence shown here is derived from an EMBL/GenBank/DDBJ whole genome shotgun (WGS) entry which is preliminary data.</text>
</comment>
<dbReference type="InterPro" id="IPR032308">
    <property type="entry name" value="TDBD"/>
</dbReference>